<evidence type="ECO:0000256" key="1">
    <source>
        <dbReference type="SAM" id="Coils"/>
    </source>
</evidence>
<keyword evidence="1" id="KW-0175">Coiled coil</keyword>
<dbReference type="RefSeq" id="WP_192748722.1">
    <property type="nucleotide sequence ID" value="NZ_BAABJL010000132.1"/>
</dbReference>
<dbReference type="GO" id="GO:0003677">
    <property type="term" value="F:DNA binding"/>
    <property type="evidence" value="ECO:0007669"/>
    <property type="project" value="InterPro"/>
</dbReference>
<sequence>MAAPRKYGDELRERATRMAVEARKDPASRAGAIARIAEQLGMHRETLRGWVRQAEIDGGVRPGSSSEVASRIAELERENRELRRANEILRTVGSGEGVAVLPKVVANEEVARRFRWRRRFGGTGPEGVGVIAKGRGRKSSLPAGVVAEVLRLTQQDKAPDGRRS</sequence>
<organism evidence="2 3">
    <name type="scientific">Actinopolymorpha pittospori</name>
    <dbReference type="NCBI Taxonomy" id="648752"/>
    <lineage>
        <taxon>Bacteria</taxon>
        <taxon>Bacillati</taxon>
        <taxon>Actinomycetota</taxon>
        <taxon>Actinomycetes</taxon>
        <taxon>Propionibacteriales</taxon>
        <taxon>Actinopolymorphaceae</taxon>
        <taxon>Actinopolymorpha</taxon>
    </lineage>
</organism>
<gene>
    <name evidence="2" type="ORF">HEB94_000922</name>
</gene>
<evidence type="ECO:0000313" key="3">
    <source>
        <dbReference type="Proteomes" id="UP000638648"/>
    </source>
</evidence>
<comment type="caution">
    <text evidence="2">The sequence shown here is derived from an EMBL/GenBank/DDBJ whole genome shotgun (WGS) entry which is preliminary data.</text>
</comment>
<protein>
    <submittedName>
        <fullName evidence="2">Transposase-like protein</fullName>
    </submittedName>
</protein>
<dbReference type="InterPro" id="IPR009057">
    <property type="entry name" value="Homeodomain-like_sf"/>
</dbReference>
<dbReference type="EMBL" id="JADBEM010000001">
    <property type="protein sequence ID" value="MBE1604074.1"/>
    <property type="molecule type" value="Genomic_DNA"/>
</dbReference>
<dbReference type="InterPro" id="IPR036388">
    <property type="entry name" value="WH-like_DNA-bd_sf"/>
</dbReference>
<reference evidence="2" key="1">
    <citation type="submission" date="2020-10" db="EMBL/GenBank/DDBJ databases">
        <title>Sequencing the genomes of 1000 actinobacteria strains.</title>
        <authorList>
            <person name="Klenk H.-P."/>
        </authorList>
    </citation>
    <scope>NUCLEOTIDE SEQUENCE</scope>
    <source>
        <strain evidence="2">DSM 45354</strain>
    </source>
</reference>
<dbReference type="SUPFAM" id="SSF46689">
    <property type="entry name" value="Homeodomain-like"/>
    <property type="match status" value="1"/>
</dbReference>
<proteinExistence type="predicted"/>
<dbReference type="GO" id="GO:0006313">
    <property type="term" value="P:DNA transposition"/>
    <property type="evidence" value="ECO:0007669"/>
    <property type="project" value="InterPro"/>
</dbReference>
<evidence type="ECO:0000313" key="2">
    <source>
        <dbReference type="EMBL" id="MBE1604074.1"/>
    </source>
</evidence>
<accession>A0A927MP25</accession>
<feature type="coiled-coil region" evidence="1">
    <location>
        <begin position="65"/>
        <end position="92"/>
    </location>
</feature>
<dbReference type="AlphaFoldDB" id="A0A927MP25"/>
<dbReference type="GO" id="GO:0004803">
    <property type="term" value="F:transposase activity"/>
    <property type="evidence" value="ECO:0007669"/>
    <property type="project" value="InterPro"/>
</dbReference>
<dbReference type="InterPro" id="IPR002514">
    <property type="entry name" value="Transposase_8"/>
</dbReference>
<dbReference type="Gene3D" id="1.10.10.10">
    <property type="entry name" value="Winged helix-like DNA-binding domain superfamily/Winged helix DNA-binding domain"/>
    <property type="match status" value="1"/>
</dbReference>
<keyword evidence="3" id="KW-1185">Reference proteome</keyword>
<dbReference type="Pfam" id="PF01527">
    <property type="entry name" value="HTH_Tnp_1"/>
    <property type="match status" value="1"/>
</dbReference>
<name>A0A927MP25_9ACTN</name>
<dbReference type="Proteomes" id="UP000638648">
    <property type="component" value="Unassembled WGS sequence"/>
</dbReference>